<dbReference type="AlphaFoldDB" id="A0A975Y072"/>
<dbReference type="InterPro" id="IPR051678">
    <property type="entry name" value="AGP_Transferase"/>
</dbReference>
<dbReference type="Proteomes" id="UP000683575">
    <property type="component" value="Chromosome"/>
</dbReference>
<reference evidence="2" key="1">
    <citation type="submission" date="2021-06" db="EMBL/GenBank/DDBJ databases">
        <title>Complete genome sequence of Nocardioides sp. G188.</title>
        <authorList>
            <person name="Im W.-T."/>
        </authorList>
    </citation>
    <scope>NUCLEOTIDE SEQUENCE</scope>
    <source>
        <strain evidence="2">G188</strain>
    </source>
</reference>
<feature type="domain" description="Aminoglycoside phosphotransferase" evidence="1">
    <location>
        <begin position="166"/>
        <end position="349"/>
    </location>
</feature>
<dbReference type="Pfam" id="PF01636">
    <property type="entry name" value="APH"/>
    <property type="match status" value="2"/>
</dbReference>
<organism evidence="2 3">
    <name type="scientific">Nocardioides panacis</name>
    <dbReference type="NCBI Taxonomy" id="2849501"/>
    <lineage>
        <taxon>Bacteria</taxon>
        <taxon>Bacillati</taxon>
        <taxon>Actinomycetota</taxon>
        <taxon>Actinomycetes</taxon>
        <taxon>Propionibacteriales</taxon>
        <taxon>Nocardioidaceae</taxon>
        <taxon>Nocardioides</taxon>
    </lineage>
</organism>
<proteinExistence type="predicted"/>
<feature type="domain" description="Aminoglycoside phosphotransferase" evidence="1">
    <location>
        <begin position="449"/>
        <end position="672"/>
    </location>
</feature>
<dbReference type="RefSeq" id="WP_216939539.1">
    <property type="nucleotide sequence ID" value="NZ_CP077062.1"/>
</dbReference>
<dbReference type="EMBL" id="CP077062">
    <property type="protein sequence ID" value="QWZ08029.1"/>
    <property type="molecule type" value="Genomic_DNA"/>
</dbReference>
<evidence type="ECO:0000313" key="3">
    <source>
        <dbReference type="Proteomes" id="UP000683575"/>
    </source>
</evidence>
<gene>
    <name evidence="2" type="ORF">KRR39_22225</name>
</gene>
<evidence type="ECO:0000259" key="1">
    <source>
        <dbReference type="Pfam" id="PF01636"/>
    </source>
</evidence>
<sequence>MAGPATLDTSTARRLARLDPALRLLPHALPAAWTTAPYVLHDLQWAPGERCRLVVRLRDPSGAGTFVSVDVRPDGWSRHDYRDDAGLPGLPGAADPEQVCALLAPRLDGPVRTCRVEAVRYRPGSRCVLRYDVRTGTTWTALYAKVLAPAPFVEAVRVQQALAAPVDDRPVLVPRLVSVWPDQQTMVAEAVPGSSVSTLIAGPGTTEGGRLRVAHDLGALLAAFHAHRAAPARRWCPSEQLAALESLLAAARVCDPATADRASQLLDRLASRPPPPPAEVLAHGGFRAGQVLRSPAGRLVVLDTDGARRSDPCADLGTALAHLRWCAVRSPGRRTTLLGAEQAFLSGYAAGAGDPDPAALAWWHAAGLLQVALRRYRRLEVAAWGRLPALVDAASDLLDRHRHPGASTVADPLDVRQMTRVLREAVTRRAGCGTPVVVESATELRSAHGGRSVVRYSVRGLDGAAPVSVVAKRFTEQRRAQLLYDHLGQLDAGPFADGPLRVPAPVAWVPDLRLVVYRHCEGLPLHRLTPPASAVHGARRAARWLARLHASDVRLPRTLSLDQEARSTREWAWLIGDRHPRLAAQADELAQAWLAAARAATGVTVVPIHKDFHPGHVLVGGDLSVIDLDEARSGDPTFDVAHFCCYLGLLSPDGGGAARDAFLAEYVGATGWRDPGSRGAFSAYTWLKIAKQYAVGTGPQQPVPAARRADEVGRALAEGARCLSG</sequence>
<dbReference type="PANTHER" id="PTHR21310">
    <property type="entry name" value="AMINOGLYCOSIDE PHOSPHOTRANSFERASE-RELATED-RELATED"/>
    <property type="match status" value="1"/>
</dbReference>
<keyword evidence="3" id="KW-1185">Reference proteome</keyword>
<protein>
    <submittedName>
        <fullName evidence="2">Phosphotransferase</fullName>
    </submittedName>
</protein>
<accession>A0A975Y072</accession>
<dbReference type="KEGG" id="nps:KRR39_22225"/>
<dbReference type="InterPro" id="IPR002575">
    <property type="entry name" value="Aminoglycoside_PTrfase"/>
</dbReference>
<name>A0A975Y072_9ACTN</name>
<evidence type="ECO:0000313" key="2">
    <source>
        <dbReference type="EMBL" id="QWZ08029.1"/>
    </source>
</evidence>